<sequence length="54" mass="5977">MSTFPESQGLLVLPRLRTQNANAISSSLTRGFPPQGCRAAREFPLRTAFELREG</sequence>
<organism evidence="1 2">
    <name type="scientific">Aromatoleum bremense</name>
    <dbReference type="NCBI Taxonomy" id="76115"/>
    <lineage>
        <taxon>Bacteria</taxon>
        <taxon>Pseudomonadati</taxon>
        <taxon>Pseudomonadota</taxon>
        <taxon>Betaproteobacteria</taxon>
        <taxon>Rhodocyclales</taxon>
        <taxon>Rhodocyclaceae</taxon>
        <taxon>Aromatoleum</taxon>
    </lineage>
</organism>
<dbReference type="Proteomes" id="UP000633943">
    <property type="component" value="Unassembled WGS sequence"/>
</dbReference>
<name>A0ABX1P1G7_9RHOO</name>
<proteinExistence type="predicted"/>
<protein>
    <submittedName>
        <fullName evidence="1">Uncharacterized protein</fullName>
    </submittedName>
</protein>
<dbReference type="InterPro" id="IPR013398">
    <property type="entry name" value="CRISPR-assoc_prot_Csy2"/>
</dbReference>
<keyword evidence="2" id="KW-1185">Reference proteome</keyword>
<dbReference type="Pfam" id="PF09614">
    <property type="entry name" value="Cas_Csy2"/>
    <property type="match status" value="1"/>
</dbReference>
<dbReference type="RefSeq" id="WP_169204295.1">
    <property type="nucleotide sequence ID" value="NZ_CP059467.1"/>
</dbReference>
<accession>A0ABX1P1G7</accession>
<evidence type="ECO:0000313" key="1">
    <source>
        <dbReference type="EMBL" id="NMG17831.1"/>
    </source>
</evidence>
<evidence type="ECO:0000313" key="2">
    <source>
        <dbReference type="Proteomes" id="UP000633943"/>
    </source>
</evidence>
<comment type="caution">
    <text evidence="1">The sequence shown here is derived from an EMBL/GenBank/DDBJ whole genome shotgun (WGS) entry which is preliminary data.</text>
</comment>
<gene>
    <name evidence="1" type="ORF">GPA24_20370</name>
</gene>
<dbReference type="EMBL" id="WTVP01000131">
    <property type="protein sequence ID" value="NMG17831.1"/>
    <property type="molecule type" value="Genomic_DNA"/>
</dbReference>
<reference evidence="1 2" key="1">
    <citation type="submission" date="2019-12" db="EMBL/GenBank/DDBJ databases">
        <title>Comparative genomics gives insights into the taxonomy of the Azoarcus-Aromatoleum group and reveals separate origins of nif in the plant-associated Azoarcus and non-plant-associated Aromatoleum sub-groups.</title>
        <authorList>
            <person name="Lafos M."/>
            <person name="Maluk M."/>
            <person name="Batista M."/>
            <person name="Junghare M."/>
            <person name="Carmona M."/>
            <person name="Faoro H."/>
            <person name="Cruz L.M."/>
            <person name="Battistoni F."/>
            <person name="De Souza E."/>
            <person name="Pedrosa F."/>
            <person name="Chen W.-M."/>
            <person name="Poole P.S."/>
            <person name="Dixon R.A."/>
            <person name="James E.K."/>
        </authorList>
    </citation>
    <scope>NUCLEOTIDE SEQUENCE [LARGE SCALE GENOMIC DNA]</scope>
    <source>
        <strain evidence="1 2">PbN1</strain>
    </source>
</reference>